<protein>
    <recommendedName>
        <fullName evidence="1">PilZ domain-containing protein</fullName>
    </recommendedName>
</protein>
<dbReference type="AlphaFoldDB" id="A0A2T3KN00"/>
<organism evidence="2 3">
    <name type="scientific">Photobacterium kishitanii</name>
    <dbReference type="NCBI Taxonomy" id="318456"/>
    <lineage>
        <taxon>Bacteria</taxon>
        <taxon>Pseudomonadati</taxon>
        <taxon>Pseudomonadota</taxon>
        <taxon>Gammaproteobacteria</taxon>
        <taxon>Vibrionales</taxon>
        <taxon>Vibrionaceae</taxon>
        <taxon>Photobacterium</taxon>
    </lineage>
</organism>
<reference evidence="2 3" key="1">
    <citation type="submission" date="2018-01" db="EMBL/GenBank/DDBJ databases">
        <title>Whole genome sequencing of Histamine producing bacteria.</title>
        <authorList>
            <person name="Butler K."/>
        </authorList>
    </citation>
    <scope>NUCLEOTIDE SEQUENCE [LARGE SCALE GENOMIC DNA]</scope>
    <source>
        <strain evidence="2 3">FS-7.2</strain>
    </source>
</reference>
<feature type="domain" description="PilZ" evidence="1">
    <location>
        <begin position="4"/>
        <end position="99"/>
    </location>
</feature>
<dbReference type="Pfam" id="PF07238">
    <property type="entry name" value="PilZ"/>
    <property type="match status" value="1"/>
</dbReference>
<dbReference type="RefSeq" id="WP_107288906.1">
    <property type="nucleotide sequence ID" value="NZ_PYNF01000002.1"/>
</dbReference>
<gene>
    <name evidence="2" type="ORF">C9J27_03910</name>
</gene>
<sequence>MNKNRKMPRVGCTYSCVVGNKKDNNEINAYLADISANGASFCPCLLTDSQQFEIGDDLFVSIDLSEVSNLNQVLQMETVVKWKRGTLIGFEITYIDESNFKKWWVLVYKTFFGKI</sequence>
<dbReference type="GO" id="GO:0035438">
    <property type="term" value="F:cyclic-di-GMP binding"/>
    <property type="evidence" value="ECO:0007669"/>
    <property type="project" value="InterPro"/>
</dbReference>
<evidence type="ECO:0000259" key="1">
    <source>
        <dbReference type="Pfam" id="PF07238"/>
    </source>
</evidence>
<proteinExistence type="predicted"/>
<accession>A0A2T3KN00</accession>
<dbReference type="InterPro" id="IPR009875">
    <property type="entry name" value="PilZ_domain"/>
</dbReference>
<evidence type="ECO:0000313" key="3">
    <source>
        <dbReference type="Proteomes" id="UP000241426"/>
    </source>
</evidence>
<dbReference type="SUPFAM" id="SSF141371">
    <property type="entry name" value="PilZ domain-like"/>
    <property type="match status" value="1"/>
</dbReference>
<evidence type="ECO:0000313" key="2">
    <source>
        <dbReference type="EMBL" id="PSV01179.1"/>
    </source>
</evidence>
<dbReference type="Gene3D" id="2.40.10.220">
    <property type="entry name" value="predicted glycosyltransferase like domains"/>
    <property type="match status" value="1"/>
</dbReference>
<dbReference type="Proteomes" id="UP000241426">
    <property type="component" value="Unassembled WGS sequence"/>
</dbReference>
<dbReference type="EMBL" id="PYNF01000002">
    <property type="protein sequence ID" value="PSV01179.1"/>
    <property type="molecule type" value="Genomic_DNA"/>
</dbReference>
<comment type="caution">
    <text evidence="2">The sequence shown here is derived from an EMBL/GenBank/DDBJ whole genome shotgun (WGS) entry which is preliminary data.</text>
</comment>
<name>A0A2T3KN00_9GAMM</name>